<reference evidence="1 2" key="2">
    <citation type="submission" date="2018-11" db="EMBL/GenBank/DDBJ databases">
        <authorList>
            <consortium name="Pathogen Informatics"/>
        </authorList>
    </citation>
    <scope>NUCLEOTIDE SEQUENCE [LARGE SCALE GENOMIC DNA]</scope>
    <source>
        <strain evidence="1 2">MHpl1</strain>
    </source>
</reference>
<sequence>MVSPTLEKTNVLVKNDSGDQMNVYGKLSCKIEMKGIKTEGYAYVARSGLTHAYDDKEVKLAPKSDVEEPLRNSYPGVFEEGLGRCTKEEVTLQLIPNVRPVFCPVTAPSRSFGSSEC</sequence>
<proteinExistence type="predicted"/>
<dbReference type="EMBL" id="UZAF01016162">
    <property type="protein sequence ID" value="VDO22090.1"/>
    <property type="molecule type" value="Genomic_DNA"/>
</dbReference>
<accession>A0A0N4W2L0</accession>
<gene>
    <name evidence="1" type="ORF">HPLM_LOCUS3965</name>
</gene>
<evidence type="ECO:0000313" key="3">
    <source>
        <dbReference type="WBParaSite" id="HPLM_0000397301-mRNA-1"/>
    </source>
</evidence>
<protein>
    <submittedName>
        <fullName evidence="3">Arrestin_N domain-containing protein</fullName>
    </submittedName>
</protein>
<evidence type="ECO:0000313" key="2">
    <source>
        <dbReference type="Proteomes" id="UP000268014"/>
    </source>
</evidence>
<evidence type="ECO:0000313" key="1">
    <source>
        <dbReference type="EMBL" id="VDO22090.1"/>
    </source>
</evidence>
<keyword evidence="2" id="KW-1185">Reference proteome</keyword>
<organism evidence="3">
    <name type="scientific">Haemonchus placei</name>
    <name type="common">Barber's pole worm</name>
    <dbReference type="NCBI Taxonomy" id="6290"/>
    <lineage>
        <taxon>Eukaryota</taxon>
        <taxon>Metazoa</taxon>
        <taxon>Ecdysozoa</taxon>
        <taxon>Nematoda</taxon>
        <taxon>Chromadorea</taxon>
        <taxon>Rhabditida</taxon>
        <taxon>Rhabditina</taxon>
        <taxon>Rhabditomorpha</taxon>
        <taxon>Strongyloidea</taxon>
        <taxon>Trichostrongylidae</taxon>
        <taxon>Haemonchus</taxon>
    </lineage>
</organism>
<dbReference type="STRING" id="6290.A0A0N4W2L0"/>
<dbReference type="WBParaSite" id="HPLM_0000397301-mRNA-1">
    <property type="protein sequence ID" value="HPLM_0000397301-mRNA-1"/>
    <property type="gene ID" value="HPLM_0000397301"/>
</dbReference>
<reference evidence="3" key="1">
    <citation type="submission" date="2017-02" db="UniProtKB">
        <authorList>
            <consortium name="WormBaseParasite"/>
        </authorList>
    </citation>
    <scope>IDENTIFICATION</scope>
</reference>
<name>A0A0N4W2L0_HAEPC</name>
<dbReference type="Proteomes" id="UP000268014">
    <property type="component" value="Unassembled WGS sequence"/>
</dbReference>
<dbReference type="AlphaFoldDB" id="A0A0N4W2L0"/>
<dbReference type="OrthoDB" id="5855506at2759"/>